<sequence length="310" mass="31922">MPPRPIRLAVFAAVLALTALSAPAARAADGEWAAAPASGGGSRPSGDGRPYFYLEGAPGSVLEDRLSLTNPTVRPLTLRLRGAAAYNTPTGAFAVRPGADPWLALASAEVRIPPRTRAEVPFAVTVPAGAPPGDHPAALVASDGGREAGVRVQVRVAGPVLPALTVEDVRVDKGRSLIRYALVNRGNTTLAPSLAVRADGLFGQPLRRPARPLPVELLPGQRVELTEPWRRPPALDRVEVRLTVTAGGAARSEAAASAVFVPWGPVAGAGCVAAGAGAALWVRRRRRRPDPGGPEAVDPVSELATTGAAS</sequence>
<gene>
    <name evidence="4" type="ORF">OHV25_21935</name>
</gene>
<dbReference type="EMBL" id="CP108253">
    <property type="protein sequence ID" value="WTU42042.1"/>
    <property type="molecule type" value="Genomic_DNA"/>
</dbReference>
<feature type="transmembrane region" description="Helical" evidence="2">
    <location>
        <begin position="260"/>
        <end position="282"/>
    </location>
</feature>
<name>A0AAU2H413_9ACTN</name>
<dbReference type="AlphaFoldDB" id="A0AAU2H413"/>
<evidence type="ECO:0000256" key="2">
    <source>
        <dbReference type="SAM" id="Phobius"/>
    </source>
</evidence>
<evidence type="ECO:0000256" key="3">
    <source>
        <dbReference type="SAM" id="SignalP"/>
    </source>
</evidence>
<feature type="chain" id="PRO_5043502644" evidence="3">
    <location>
        <begin position="28"/>
        <end position="310"/>
    </location>
</feature>
<evidence type="ECO:0000313" key="4">
    <source>
        <dbReference type="EMBL" id="WTU42042.1"/>
    </source>
</evidence>
<keyword evidence="3" id="KW-0732">Signal</keyword>
<keyword evidence="2" id="KW-0812">Transmembrane</keyword>
<keyword evidence="2" id="KW-1133">Transmembrane helix</keyword>
<keyword evidence="2" id="KW-0472">Membrane</keyword>
<feature type="signal peptide" evidence="3">
    <location>
        <begin position="1"/>
        <end position="27"/>
    </location>
</feature>
<proteinExistence type="predicted"/>
<protein>
    <submittedName>
        <fullName evidence="4">DUF916 domain-containing protein</fullName>
    </submittedName>
</protein>
<organism evidence="4">
    <name type="scientific">Streptomyces sp. NBC_00060</name>
    <dbReference type="NCBI Taxonomy" id="2975636"/>
    <lineage>
        <taxon>Bacteria</taxon>
        <taxon>Bacillati</taxon>
        <taxon>Actinomycetota</taxon>
        <taxon>Actinomycetes</taxon>
        <taxon>Kitasatosporales</taxon>
        <taxon>Streptomycetaceae</taxon>
        <taxon>Streptomyces</taxon>
    </lineage>
</organism>
<evidence type="ECO:0000256" key="1">
    <source>
        <dbReference type="SAM" id="MobiDB-lite"/>
    </source>
</evidence>
<reference evidence="4" key="1">
    <citation type="submission" date="2022-10" db="EMBL/GenBank/DDBJ databases">
        <title>The complete genomes of actinobacterial strains from the NBC collection.</title>
        <authorList>
            <person name="Joergensen T.S."/>
            <person name="Alvarez Arevalo M."/>
            <person name="Sterndorff E.B."/>
            <person name="Faurdal D."/>
            <person name="Vuksanovic O."/>
            <person name="Mourched A.-S."/>
            <person name="Charusanti P."/>
            <person name="Shaw S."/>
            <person name="Blin K."/>
            <person name="Weber T."/>
        </authorList>
    </citation>
    <scope>NUCLEOTIDE SEQUENCE</scope>
    <source>
        <strain evidence="4">NBC_00060</strain>
    </source>
</reference>
<feature type="region of interest" description="Disordered" evidence="1">
    <location>
        <begin position="286"/>
        <end position="310"/>
    </location>
</feature>
<accession>A0AAU2H413</accession>